<dbReference type="Proteomes" id="UP000676336">
    <property type="component" value="Unassembled WGS sequence"/>
</dbReference>
<feature type="repeat" description="Filamin" evidence="4">
    <location>
        <begin position="1137"/>
        <end position="1229"/>
    </location>
</feature>
<evidence type="ECO:0000313" key="8">
    <source>
        <dbReference type="Proteomes" id="UP000676336"/>
    </source>
</evidence>
<feature type="repeat" description="Filamin" evidence="4">
    <location>
        <begin position="1037"/>
        <end position="1136"/>
    </location>
</feature>
<feature type="repeat" description="Filamin" evidence="4">
    <location>
        <begin position="545"/>
        <end position="592"/>
    </location>
</feature>
<dbReference type="SMART" id="SM00557">
    <property type="entry name" value="IG_FLMN"/>
    <property type="match status" value="9"/>
</dbReference>
<evidence type="ECO:0000256" key="5">
    <source>
        <dbReference type="SAM" id="MobiDB-lite"/>
    </source>
</evidence>
<dbReference type="InterPro" id="IPR017868">
    <property type="entry name" value="Filamin/ABP280_repeat-like"/>
</dbReference>
<dbReference type="PANTHER" id="PTHR38537:SF8">
    <property type="entry name" value="FILAMIN-A"/>
    <property type="match status" value="1"/>
</dbReference>
<gene>
    <name evidence="7" type="ORF">SMN809_LOCUS7727</name>
</gene>
<keyword evidence="3" id="KW-0009">Actin-binding</keyword>
<dbReference type="InterPro" id="IPR013783">
    <property type="entry name" value="Ig-like_fold"/>
</dbReference>
<feature type="domain" description="Calponin-homology (CH)" evidence="6">
    <location>
        <begin position="64"/>
        <end position="170"/>
    </location>
</feature>
<proteinExistence type="inferred from homology"/>
<dbReference type="FunFam" id="2.60.40.10:FF:000140">
    <property type="entry name" value="FiLamiN (Actin binding protein) homolog"/>
    <property type="match status" value="2"/>
</dbReference>
<reference evidence="7" key="1">
    <citation type="submission" date="2021-02" db="EMBL/GenBank/DDBJ databases">
        <authorList>
            <person name="Nowell W R."/>
        </authorList>
    </citation>
    <scope>NUCLEOTIDE SEQUENCE</scope>
</reference>
<feature type="domain" description="Calponin-homology (CH)" evidence="6">
    <location>
        <begin position="190"/>
        <end position="294"/>
    </location>
</feature>
<feature type="repeat" description="Filamin" evidence="4">
    <location>
        <begin position="597"/>
        <end position="685"/>
    </location>
</feature>
<evidence type="ECO:0000256" key="3">
    <source>
        <dbReference type="ARBA" id="ARBA00023203"/>
    </source>
</evidence>
<dbReference type="SUPFAM" id="SSF81296">
    <property type="entry name" value="E set domains"/>
    <property type="match status" value="9"/>
</dbReference>
<feature type="compositionally biased region" description="Basic and acidic residues" evidence="5">
    <location>
        <begin position="31"/>
        <end position="40"/>
    </location>
</feature>
<dbReference type="PROSITE" id="PS50021">
    <property type="entry name" value="CH"/>
    <property type="match status" value="2"/>
</dbReference>
<feature type="compositionally biased region" description="Polar residues" evidence="5">
    <location>
        <begin position="1"/>
        <end position="10"/>
    </location>
</feature>
<feature type="repeat" description="Filamin" evidence="4">
    <location>
        <begin position="944"/>
        <end position="1036"/>
    </location>
</feature>
<evidence type="ECO:0000313" key="7">
    <source>
        <dbReference type="EMBL" id="CAF3922194.1"/>
    </source>
</evidence>
<dbReference type="PROSITE" id="PS00019">
    <property type="entry name" value="ACTININ_1"/>
    <property type="match status" value="1"/>
</dbReference>
<keyword evidence="2" id="KW-0677">Repeat</keyword>
<dbReference type="GO" id="GO:0051015">
    <property type="term" value="F:actin filament binding"/>
    <property type="evidence" value="ECO:0007669"/>
    <property type="project" value="InterPro"/>
</dbReference>
<dbReference type="Pfam" id="PF00307">
    <property type="entry name" value="CH"/>
    <property type="match status" value="2"/>
</dbReference>
<dbReference type="SUPFAM" id="SSF47576">
    <property type="entry name" value="Calponin-homology domain, CH-domain"/>
    <property type="match status" value="1"/>
</dbReference>
<dbReference type="InterPro" id="IPR036872">
    <property type="entry name" value="CH_dom_sf"/>
</dbReference>
<evidence type="ECO:0000259" key="6">
    <source>
        <dbReference type="PROSITE" id="PS50021"/>
    </source>
</evidence>
<accession>A0A8S2LXZ1</accession>
<dbReference type="Pfam" id="PF00630">
    <property type="entry name" value="Filamin"/>
    <property type="match status" value="7"/>
</dbReference>
<comment type="similarity">
    <text evidence="1">Belongs to the filamin family.</text>
</comment>
<evidence type="ECO:0000256" key="2">
    <source>
        <dbReference type="ARBA" id="ARBA00022737"/>
    </source>
</evidence>
<feature type="compositionally biased region" description="Gly residues" evidence="5">
    <location>
        <begin position="12"/>
        <end position="22"/>
    </location>
</feature>
<dbReference type="Gene3D" id="1.10.418.10">
    <property type="entry name" value="Calponin-like domain"/>
    <property type="match status" value="2"/>
</dbReference>
<feature type="repeat" description="Filamin" evidence="4">
    <location>
        <begin position="301"/>
        <end position="399"/>
    </location>
</feature>
<dbReference type="GO" id="GO:0030036">
    <property type="term" value="P:actin cytoskeleton organization"/>
    <property type="evidence" value="ECO:0007669"/>
    <property type="project" value="InterPro"/>
</dbReference>
<dbReference type="FunFam" id="2.60.40.10:FF:000001">
    <property type="entry name" value="Filamin-C isoform b"/>
    <property type="match status" value="3"/>
</dbReference>
<protein>
    <recommendedName>
        <fullName evidence="6">Calponin-homology (CH) domain-containing protein</fullName>
    </recommendedName>
</protein>
<dbReference type="AlphaFoldDB" id="A0A8S2LXZ1"/>
<dbReference type="FunFam" id="1.10.418.10:FF:000006">
    <property type="entry name" value="Filamin-B isoform A"/>
    <property type="match status" value="1"/>
</dbReference>
<sequence>MSTMYNQSANGYSGGGGGGGPGYTENPQHNEQGEHLDEDDFGRTEEEFYEDMQRELADDAPWKRIQQNTFTRWANEHLKLVNRHIDDLQSELSDGLNLIALIEVLSQKKVPRHNKRPNFRSQKLENVSVVLDFLENTERIRLVNIDASHIVDGKLKLILGLIWTLILHYSISLPMWEFDKADTPGLAKDTTPKQKLMHWIQEKLPPELPITNFTSDWNDGRAIGALVDACAPGLYPDWSDRDPQNALENTKEAMDLAEHWLGIPQLIQPHEMLNPKVDEQSMMTYLSQYPKANLKPGAPIRPKTNSARVRCYGKGIEPNGNHVDTPAKFHVETFAAGKGNVDVIVINPKGQREKCDVDICNDKNQTYDCTYYPTMEGQYKVIVKFAGQEVPKSPFSPYIDGKAGDASRCKAHGPGLEANTVIVDKPTWFEIDATDAGNGLAEVVLVDSHGRQDVVPVAVKQTSPGKFRCEYVPRESGLHSVNIFFAGRPITNSPYGVNVASSSISSYDDIRDRFTPSEEDNYSSIELERSKSTTSVDTISHVRFQNASDAKKCRAYGRGIQPKGIRTGDVAEFRVFTKDAGEGVMKALVAGPGKEIVKAYGLGLEPSGQIIDKPTEFTIDTHNAGEGQLRVQAIDQDYQPVDVHVKNNGNGTYTCRYTPRNANRHCILIDYAGVAIPHSPFRVWPTEPSNPSKVRVYGPGVERGVKMNAPTHFTVDCKEAGPVISSSFSSTNLNHRFRSLDSLDVDKCDNDIIPYKIDIQALDDEQQHCSFAAQHDDKNNALHVTYRPKARDISIALTDTKNQDVPFTIDDNQDGTFTIAYTPKLPGIHCISVLFGDNEIPISPIKVTVEASVDVNKIRIEGLDTMPFVGQPAQVTLNTLVAGQLPANAVHARIVGPTGNTQEAIITPAPQGYNLRFNVPEPGVYVIEPDVCTLPLTPVQITAIEQLDPSKVRAYGPGLSQGTVNKPADFIVDTRGAGNGQLAVTVEGPSESKIDYQDNNDGSCRVTYHPTVSGNYNINILYEGKHIFGSPFHSAVRADLDTHSIRCYGPGLDTNGVFLESPTDFTVDAKLVTGSGSGRVECLLTSPSGRAVRCPIKNMSDGTYLVQYAPYEPGMHQLEVTYENIPVPGSPFRVSAVPGCDSTRVRAYGPGLENAITNESTTFTIETKSAGQGSLGLAIEGPSEAKMVCKDNQDGTCVMEYLPTKAGEYDIAIKFAEHHIPGSPFRVNVRDRLDANRVNVKMSSTIRANVLQEIIIDGQTAGPGAPSIDITDIH</sequence>
<feature type="repeat" description="Filamin" evidence="4">
    <location>
        <begin position="686"/>
        <end position="849"/>
    </location>
</feature>
<dbReference type="SMART" id="SM00033">
    <property type="entry name" value="CH"/>
    <property type="match status" value="2"/>
</dbReference>
<dbReference type="Gene3D" id="2.60.40.10">
    <property type="entry name" value="Immunoglobulins"/>
    <property type="match status" value="8"/>
</dbReference>
<feature type="non-terminal residue" evidence="7">
    <location>
        <position position="1"/>
    </location>
</feature>
<dbReference type="PANTHER" id="PTHR38537">
    <property type="entry name" value="JITTERBUG, ISOFORM N"/>
    <property type="match status" value="1"/>
</dbReference>
<comment type="caution">
    <text evidence="7">The sequence shown here is derived from an EMBL/GenBank/DDBJ whole genome shotgun (WGS) entry which is preliminary data.</text>
</comment>
<name>A0A8S2LXZ1_9BILA</name>
<dbReference type="InterPro" id="IPR014756">
    <property type="entry name" value="Ig_E-set"/>
</dbReference>
<dbReference type="PROSITE" id="PS50194">
    <property type="entry name" value="FILAMIN_REPEAT"/>
    <property type="match status" value="9"/>
</dbReference>
<dbReference type="EMBL" id="CAJOBI010002288">
    <property type="protein sequence ID" value="CAF3922194.1"/>
    <property type="molecule type" value="Genomic_DNA"/>
</dbReference>
<dbReference type="InterPro" id="IPR001589">
    <property type="entry name" value="Actinin_actin-bd_CS"/>
</dbReference>
<dbReference type="InterPro" id="IPR001298">
    <property type="entry name" value="Filamin/ABP280_rpt"/>
</dbReference>
<dbReference type="InterPro" id="IPR044801">
    <property type="entry name" value="Filamin"/>
</dbReference>
<dbReference type="CDD" id="cd21311">
    <property type="entry name" value="CH_dFLNA-like_rpt1"/>
    <property type="match status" value="1"/>
</dbReference>
<feature type="region of interest" description="Disordered" evidence="5">
    <location>
        <begin position="1"/>
        <end position="40"/>
    </location>
</feature>
<dbReference type="InterPro" id="IPR001715">
    <property type="entry name" value="CH_dom"/>
</dbReference>
<evidence type="ECO:0000256" key="1">
    <source>
        <dbReference type="ARBA" id="ARBA00009238"/>
    </source>
</evidence>
<organism evidence="7 8">
    <name type="scientific">Rotaria magnacalcarata</name>
    <dbReference type="NCBI Taxonomy" id="392030"/>
    <lineage>
        <taxon>Eukaryota</taxon>
        <taxon>Metazoa</taxon>
        <taxon>Spiralia</taxon>
        <taxon>Gnathifera</taxon>
        <taxon>Rotifera</taxon>
        <taxon>Eurotatoria</taxon>
        <taxon>Bdelloidea</taxon>
        <taxon>Philodinida</taxon>
        <taxon>Philodinidae</taxon>
        <taxon>Rotaria</taxon>
    </lineage>
</organism>
<feature type="repeat" description="Filamin" evidence="4">
    <location>
        <begin position="850"/>
        <end position="928"/>
    </location>
</feature>
<evidence type="ECO:0000256" key="4">
    <source>
        <dbReference type="PROSITE-ProRule" id="PRU00087"/>
    </source>
</evidence>
<feature type="repeat" description="Filamin" evidence="4">
    <location>
        <begin position="401"/>
        <end position="499"/>
    </location>
</feature>